<evidence type="ECO:0000256" key="1">
    <source>
        <dbReference type="ARBA" id="ARBA00004418"/>
    </source>
</evidence>
<dbReference type="AlphaFoldDB" id="A0A1H7UHJ5"/>
<feature type="chain" id="PRO_5011651436" evidence="6">
    <location>
        <begin position="27"/>
        <end position="345"/>
    </location>
</feature>
<accession>A0A1H7UHJ5</accession>
<dbReference type="GO" id="GO:0030288">
    <property type="term" value="C:outer membrane-bounded periplasmic space"/>
    <property type="evidence" value="ECO:0007669"/>
    <property type="project" value="TreeGrafter"/>
</dbReference>
<dbReference type="STRING" id="1036779.SAMN04515666_106271"/>
<feature type="signal peptide" evidence="6">
    <location>
        <begin position="1"/>
        <end position="26"/>
    </location>
</feature>
<gene>
    <name evidence="7" type="ORF">SAMN04515666_106271</name>
</gene>
<dbReference type="OrthoDB" id="9766989at2"/>
<evidence type="ECO:0000256" key="3">
    <source>
        <dbReference type="ARBA" id="ARBA00022448"/>
    </source>
</evidence>
<dbReference type="RefSeq" id="WP_091837739.1">
    <property type="nucleotide sequence ID" value="NZ_FOAN01000006.1"/>
</dbReference>
<keyword evidence="5" id="KW-0574">Periplasm</keyword>
<comment type="subcellular location">
    <subcellularLocation>
        <location evidence="1">Periplasm</location>
    </subcellularLocation>
</comment>
<evidence type="ECO:0000256" key="2">
    <source>
        <dbReference type="ARBA" id="ARBA00008520"/>
    </source>
</evidence>
<keyword evidence="4 6" id="KW-0732">Signal</keyword>
<proteinExistence type="inferred from homology"/>
<dbReference type="SUPFAM" id="SSF53850">
    <property type="entry name" value="Periplasmic binding protein-like II"/>
    <property type="match status" value="1"/>
</dbReference>
<dbReference type="GO" id="GO:0030975">
    <property type="term" value="F:thiamine binding"/>
    <property type="evidence" value="ECO:0007669"/>
    <property type="project" value="TreeGrafter"/>
</dbReference>
<organism evidence="7 8">
    <name type="scientific">Bosea lupini</name>
    <dbReference type="NCBI Taxonomy" id="1036779"/>
    <lineage>
        <taxon>Bacteria</taxon>
        <taxon>Pseudomonadati</taxon>
        <taxon>Pseudomonadota</taxon>
        <taxon>Alphaproteobacteria</taxon>
        <taxon>Hyphomicrobiales</taxon>
        <taxon>Boseaceae</taxon>
        <taxon>Bosea</taxon>
    </lineage>
</organism>
<protein>
    <submittedName>
        <fullName evidence="7">Putative spermidine/putrescine transport system substrate-binding protein</fullName>
    </submittedName>
</protein>
<dbReference type="Pfam" id="PF13343">
    <property type="entry name" value="SBP_bac_6"/>
    <property type="match status" value="1"/>
</dbReference>
<sequence length="345" mass="37545">MKTLKPCRSLLALAGLAFTVALPAHAADLTVTAFGGVWEKSLRTCYVEPFQKKTGKTVDVVLGTPAQWVNQVAANPAKPPIDVFLTLIDGAEDAKARGLVEKIDPAKVPNLADVPEPLRQVVGGDAVVLHYGAAGLAYNEAKIKNPPKTWAEFIERTLKGEWQAALPGINVASTTPTAVIWNFNDALGGKVGDISPVIAKMKALRDSGNVIFWNDVNQFLTQMQSGEADIGIYWDGRAWAARDGGFKSLNFYYPAPGGVVSPTVVQKVKNGSPAAWEFIDFLFSPEPQSCWAAAIQYPVASTKAQYKPEQKARMPKLDEVRWPPFAEILAAMPKWVETWNKDIGR</sequence>
<reference evidence="8" key="1">
    <citation type="submission" date="2016-10" db="EMBL/GenBank/DDBJ databases">
        <authorList>
            <person name="Varghese N."/>
            <person name="Submissions S."/>
        </authorList>
    </citation>
    <scope>NUCLEOTIDE SEQUENCE [LARGE SCALE GENOMIC DNA]</scope>
    <source>
        <strain evidence="8">LMG 26383,CCUG 61248,R- 45681</strain>
    </source>
</reference>
<keyword evidence="8" id="KW-1185">Reference proteome</keyword>
<dbReference type="EMBL" id="FOAN01000006">
    <property type="protein sequence ID" value="SEL96256.1"/>
    <property type="molecule type" value="Genomic_DNA"/>
</dbReference>
<dbReference type="PANTHER" id="PTHR30006">
    <property type="entry name" value="THIAMINE-BINDING PERIPLASMIC PROTEIN-RELATED"/>
    <property type="match status" value="1"/>
</dbReference>
<evidence type="ECO:0000256" key="6">
    <source>
        <dbReference type="SAM" id="SignalP"/>
    </source>
</evidence>
<dbReference type="PANTHER" id="PTHR30006:SF3">
    <property type="entry name" value="THIAMINE-BINDING PERIPLASMIC PROTEIN"/>
    <property type="match status" value="1"/>
</dbReference>
<dbReference type="Gene3D" id="3.40.190.10">
    <property type="entry name" value="Periplasmic binding protein-like II"/>
    <property type="match status" value="2"/>
</dbReference>
<evidence type="ECO:0000256" key="5">
    <source>
        <dbReference type="ARBA" id="ARBA00022764"/>
    </source>
</evidence>
<evidence type="ECO:0000313" key="7">
    <source>
        <dbReference type="EMBL" id="SEL96256.1"/>
    </source>
</evidence>
<comment type="similarity">
    <text evidence="2">Belongs to the bacterial solute-binding protein 1 family.</text>
</comment>
<evidence type="ECO:0000313" key="8">
    <source>
        <dbReference type="Proteomes" id="UP000199664"/>
    </source>
</evidence>
<name>A0A1H7UHJ5_9HYPH</name>
<dbReference type="GO" id="GO:0030976">
    <property type="term" value="F:thiamine pyrophosphate binding"/>
    <property type="evidence" value="ECO:0007669"/>
    <property type="project" value="TreeGrafter"/>
</dbReference>
<dbReference type="GO" id="GO:0015888">
    <property type="term" value="P:thiamine transport"/>
    <property type="evidence" value="ECO:0007669"/>
    <property type="project" value="TreeGrafter"/>
</dbReference>
<keyword evidence="3" id="KW-0813">Transport</keyword>
<evidence type="ECO:0000256" key="4">
    <source>
        <dbReference type="ARBA" id="ARBA00022729"/>
    </source>
</evidence>
<dbReference type="Proteomes" id="UP000199664">
    <property type="component" value="Unassembled WGS sequence"/>
</dbReference>